<dbReference type="PANTHER" id="PTHR22932">
    <property type="entry name" value="TELOMERASE-BINDING PROTEIN P23 HSP90 CO-CHAPERONE"/>
    <property type="match status" value="1"/>
</dbReference>
<dbReference type="AlphaFoldDB" id="A0A146K755"/>
<accession>A0A146K755</accession>
<dbReference type="GO" id="GO:0051131">
    <property type="term" value="P:chaperone-mediated protein complex assembly"/>
    <property type="evidence" value="ECO:0007669"/>
    <property type="project" value="TreeGrafter"/>
</dbReference>
<dbReference type="GO" id="GO:0005634">
    <property type="term" value="C:nucleus"/>
    <property type="evidence" value="ECO:0007669"/>
    <property type="project" value="TreeGrafter"/>
</dbReference>
<name>A0A146K755_9EUKA</name>
<evidence type="ECO:0000313" key="4">
    <source>
        <dbReference type="EMBL" id="JAP92672.1"/>
    </source>
</evidence>
<dbReference type="Pfam" id="PF04969">
    <property type="entry name" value="CS"/>
    <property type="match status" value="1"/>
</dbReference>
<dbReference type="InterPro" id="IPR007052">
    <property type="entry name" value="CS_dom"/>
</dbReference>
<feature type="region of interest" description="Disordered" evidence="2">
    <location>
        <begin position="107"/>
        <end position="172"/>
    </location>
</feature>
<evidence type="ECO:0000256" key="2">
    <source>
        <dbReference type="SAM" id="MobiDB-lite"/>
    </source>
</evidence>
<evidence type="ECO:0000259" key="3">
    <source>
        <dbReference type="PROSITE" id="PS51203"/>
    </source>
</evidence>
<proteinExistence type="inferred from homology"/>
<evidence type="ECO:0000256" key="1">
    <source>
        <dbReference type="ARBA" id="ARBA00025733"/>
    </source>
</evidence>
<dbReference type="GO" id="GO:0051879">
    <property type="term" value="F:Hsp90 protein binding"/>
    <property type="evidence" value="ECO:0007669"/>
    <property type="project" value="InterPro"/>
</dbReference>
<dbReference type="PANTHER" id="PTHR22932:SF1">
    <property type="entry name" value="CO-CHAPERONE PROTEIN DAF-41"/>
    <property type="match status" value="1"/>
</dbReference>
<dbReference type="EMBL" id="GDID01003934">
    <property type="protein sequence ID" value="JAP92672.1"/>
    <property type="molecule type" value="Transcribed_RNA"/>
</dbReference>
<dbReference type="SUPFAM" id="SSF49764">
    <property type="entry name" value="HSP20-like chaperones"/>
    <property type="match status" value="1"/>
</dbReference>
<dbReference type="GO" id="GO:0051087">
    <property type="term" value="F:protein-folding chaperone binding"/>
    <property type="evidence" value="ECO:0007669"/>
    <property type="project" value="TreeGrafter"/>
</dbReference>
<dbReference type="GO" id="GO:0005829">
    <property type="term" value="C:cytosol"/>
    <property type="evidence" value="ECO:0007669"/>
    <property type="project" value="TreeGrafter"/>
</dbReference>
<comment type="similarity">
    <text evidence="1">Belongs to the p23/wos2 family.</text>
</comment>
<dbReference type="InterPro" id="IPR045250">
    <property type="entry name" value="p23-like"/>
</dbReference>
<sequence>MSHPTIYWAQNKEVVYLRVAVMGAENVVADIENEKFKIECEAQKKKYSCEFNLFKPIKKEESKYRVMGQGIEVLLKKDEETKEFWTQVNNGGKLPYVKIDWERWQDEEEEKAEKPIQDFSGMDFGGLSGQMPDMNNFKLPENEEHEHHEGCECGHEHNEQKCEDENCECEHK</sequence>
<organism evidence="4">
    <name type="scientific">Trepomonas sp. PC1</name>
    <dbReference type="NCBI Taxonomy" id="1076344"/>
    <lineage>
        <taxon>Eukaryota</taxon>
        <taxon>Metamonada</taxon>
        <taxon>Diplomonadida</taxon>
        <taxon>Hexamitidae</taxon>
        <taxon>Hexamitinae</taxon>
        <taxon>Trepomonas</taxon>
    </lineage>
</organism>
<dbReference type="GO" id="GO:0006457">
    <property type="term" value="P:protein folding"/>
    <property type="evidence" value="ECO:0007669"/>
    <property type="project" value="TreeGrafter"/>
</dbReference>
<feature type="domain" description="CS" evidence="3">
    <location>
        <begin position="1"/>
        <end position="89"/>
    </location>
</feature>
<protein>
    <submittedName>
        <fullName evidence="4">Putative Wos2 protein</fullName>
    </submittedName>
</protein>
<feature type="compositionally biased region" description="Basic and acidic residues" evidence="2">
    <location>
        <begin position="140"/>
        <end position="172"/>
    </location>
</feature>
<dbReference type="Gene3D" id="2.60.40.790">
    <property type="match status" value="1"/>
</dbReference>
<dbReference type="CDD" id="cd06465">
    <property type="entry name" value="p23_hB-ind1_like"/>
    <property type="match status" value="1"/>
</dbReference>
<dbReference type="PROSITE" id="PS51203">
    <property type="entry name" value="CS"/>
    <property type="match status" value="1"/>
</dbReference>
<gene>
    <name evidence="4" type="ORF">TPC1_15310</name>
</gene>
<dbReference type="InterPro" id="IPR008978">
    <property type="entry name" value="HSP20-like_chaperone"/>
</dbReference>
<reference evidence="4" key="1">
    <citation type="submission" date="2015-07" db="EMBL/GenBank/DDBJ databases">
        <title>Adaptation to a free-living lifestyle via gene acquisitions in the diplomonad Trepomonas sp. PC1.</title>
        <authorList>
            <person name="Xu F."/>
            <person name="Jerlstrom-Hultqvist J."/>
            <person name="Kolisko M."/>
            <person name="Simpson A.G.B."/>
            <person name="Roger A.J."/>
            <person name="Svard S.G."/>
            <person name="Andersson J.O."/>
        </authorList>
    </citation>
    <scope>NUCLEOTIDE SEQUENCE</scope>
    <source>
        <strain evidence="4">PC1</strain>
    </source>
</reference>